<evidence type="ECO:0000256" key="1">
    <source>
        <dbReference type="SAM" id="MobiDB-lite"/>
    </source>
</evidence>
<dbReference type="SUPFAM" id="SSF55753">
    <property type="entry name" value="Actin depolymerizing proteins"/>
    <property type="match status" value="1"/>
</dbReference>
<dbReference type="PANTHER" id="PTHR10829:SF25">
    <property type="entry name" value="DREBRIN-LIKE PROTEIN"/>
    <property type="match status" value="1"/>
</dbReference>
<dbReference type="CDD" id="cd00821">
    <property type="entry name" value="PH"/>
    <property type="match status" value="1"/>
</dbReference>
<proteinExistence type="predicted"/>
<feature type="region of interest" description="Disordered" evidence="1">
    <location>
        <begin position="131"/>
        <end position="273"/>
    </location>
</feature>
<dbReference type="GO" id="GO:0030864">
    <property type="term" value="C:cortical actin cytoskeleton"/>
    <property type="evidence" value="ECO:0007669"/>
    <property type="project" value="TreeGrafter"/>
</dbReference>
<dbReference type="PANTHER" id="PTHR10829">
    <property type="entry name" value="CORTACTIN AND DREBRIN"/>
    <property type="match status" value="1"/>
</dbReference>
<gene>
    <name evidence="3" type="ORF">LshimejAT787_1303320</name>
</gene>
<dbReference type="GO" id="GO:0005884">
    <property type="term" value="C:actin filament"/>
    <property type="evidence" value="ECO:0007669"/>
    <property type="project" value="TreeGrafter"/>
</dbReference>
<dbReference type="Gene3D" id="3.40.20.10">
    <property type="entry name" value="Severin"/>
    <property type="match status" value="1"/>
</dbReference>
<dbReference type="GO" id="GO:0051015">
    <property type="term" value="F:actin filament binding"/>
    <property type="evidence" value="ECO:0007669"/>
    <property type="project" value="TreeGrafter"/>
</dbReference>
<dbReference type="GO" id="GO:0030833">
    <property type="term" value="P:regulation of actin filament polymerization"/>
    <property type="evidence" value="ECO:0007669"/>
    <property type="project" value="TreeGrafter"/>
</dbReference>
<dbReference type="AlphaFoldDB" id="A0A9P3PXJ6"/>
<dbReference type="InterPro" id="IPR002108">
    <property type="entry name" value="ADF-H"/>
</dbReference>
<accession>A0A9P3PXJ6</accession>
<feature type="region of interest" description="Disordered" evidence="1">
    <location>
        <begin position="354"/>
        <end position="394"/>
    </location>
</feature>
<feature type="compositionally biased region" description="Pro residues" evidence="1">
    <location>
        <begin position="205"/>
        <end position="216"/>
    </location>
</feature>
<dbReference type="Proteomes" id="UP001063166">
    <property type="component" value="Unassembled WGS sequence"/>
</dbReference>
<feature type="compositionally biased region" description="Low complexity" evidence="1">
    <location>
        <begin position="161"/>
        <end position="172"/>
    </location>
</feature>
<organism evidence="3 4">
    <name type="scientific">Lyophyllum shimeji</name>
    <name type="common">Hon-shimeji</name>
    <name type="synonym">Tricholoma shimeji</name>
    <dbReference type="NCBI Taxonomy" id="47721"/>
    <lineage>
        <taxon>Eukaryota</taxon>
        <taxon>Fungi</taxon>
        <taxon>Dikarya</taxon>
        <taxon>Basidiomycota</taxon>
        <taxon>Agaricomycotina</taxon>
        <taxon>Agaricomycetes</taxon>
        <taxon>Agaricomycetidae</taxon>
        <taxon>Agaricales</taxon>
        <taxon>Tricholomatineae</taxon>
        <taxon>Lyophyllaceae</taxon>
        <taxon>Lyophyllum</taxon>
    </lineage>
</organism>
<evidence type="ECO:0000259" key="2">
    <source>
        <dbReference type="PROSITE" id="PS51263"/>
    </source>
</evidence>
<dbReference type="EMBL" id="BRPK01000013">
    <property type="protein sequence ID" value="GLB43431.1"/>
    <property type="molecule type" value="Genomic_DNA"/>
</dbReference>
<protein>
    <recommendedName>
        <fullName evidence="2">ADF-H domain-containing protein</fullName>
    </recommendedName>
</protein>
<feature type="compositionally biased region" description="Polar residues" evidence="1">
    <location>
        <begin position="137"/>
        <end position="146"/>
    </location>
</feature>
<dbReference type="InterPro" id="IPR029006">
    <property type="entry name" value="ADF-H/Gelsolin-like_dom_sf"/>
</dbReference>
<feature type="domain" description="ADF-H" evidence="2">
    <location>
        <begin position="2"/>
        <end position="130"/>
    </location>
</feature>
<keyword evidence="4" id="KW-1185">Reference proteome</keyword>
<sequence length="596" mass="68197">MALNLSDPGAIVGAYESIIDVRNTNNWLLLQYTKHDELALFDHGSGGLRELKRSIEDPEQVHIGLYREEIDVEPGFVLINYIPPSIPAVKKARALVHSRRVGAVFKKHQTTLTVEDLAQLTPEAVHHALVQEEEPDTPSSVSTFQMGRTAPNPNPNLRARPSTAPSTADSPPMNKNKTLPANPAPSPAPGAFTIQPVRRAASEVPAPPPPPAPGPQPIAKSSSMFSSFIRRKKKDSVDESSDDAGPPPPAPPKDKGKFSVMQPPQDVMSTQALAPVRMVPYERSRTTSLSEFAVISHASSSSVQEFGYRNGAQNQQAQGGHMTHSASLSLPLSGKWRAEQLDAAERLRKRQEELRRRQLEEEEARREEQRHKEEVKRRKEQELRELEEAEERRRMSLERELQRIAVERKKKDQLEKEEEERKRAEIEERKRIDRERRMEEHKRLEKWRAEQARMADEAARRAEETRRREEMERNKKIQLAEAKVKRNHSVDSLISGWVTMQTNDSLLWKRRFFKFIGTAVYFYRSPKDTHQYLDKLELRGKIRGLKEWSDGYEDLEAIPYSFAIEFNDGHGHWSMFSDSEEEKYKLLGLLHHAAGL</sequence>
<dbReference type="Pfam" id="PF00241">
    <property type="entry name" value="Cofilin_ADF"/>
    <property type="match status" value="1"/>
</dbReference>
<evidence type="ECO:0000313" key="3">
    <source>
        <dbReference type="EMBL" id="GLB43431.1"/>
    </source>
</evidence>
<dbReference type="Gene3D" id="2.30.29.30">
    <property type="entry name" value="Pleckstrin-homology domain (PH domain)/Phosphotyrosine-binding domain (PTB)"/>
    <property type="match status" value="1"/>
</dbReference>
<reference evidence="3" key="1">
    <citation type="submission" date="2022-07" db="EMBL/GenBank/DDBJ databases">
        <title>The genome of Lyophyllum shimeji provides insight into the initial evolution of ectomycorrhizal fungal genome.</title>
        <authorList>
            <person name="Kobayashi Y."/>
            <person name="Shibata T."/>
            <person name="Hirakawa H."/>
            <person name="Shigenobu S."/>
            <person name="Nishiyama T."/>
            <person name="Yamada A."/>
            <person name="Hasebe M."/>
            <person name="Kawaguchi M."/>
        </authorList>
    </citation>
    <scope>NUCLEOTIDE SEQUENCE</scope>
    <source>
        <strain evidence="3">AT787</strain>
    </source>
</reference>
<comment type="caution">
    <text evidence="3">The sequence shown here is derived from an EMBL/GenBank/DDBJ whole genome shotgun (WGS) entry which is preliminary data.</text>
</comment>
<evidence type="ECO:0000313" key="4">
    <source>
        <dbReference type="Proteomes" id="UP001063166"/>
    </source>
</evidence>
<dbReference type="SUPFAM" id="SSF50729">
    <property type="entry name" value="PH domain-like"/>
    <property type="match status" value="1"/>
</dbReference>
<name>A0A9P3PXJ6_LYOSH</name>
<dbReference type="PROSITE" id="PS51263">
    <property type="entry name" value="ADF_H"/>
    <property type="match status" value="1"/>
</dbReference>
<dbReference type="OrthoDB" id="67965at2759"/>
<dbReference type="InterPro" id="IPR011993">
    <property type="entry name" value="PH-like_dom_sf"/>
</dbReference>